<feature type="region of interest" description="Disordered" evidence="1">
    <location>
        <begin position="474"/>
        <end position="509"/>
    </location>
</feature>
<feature type="region of interest" description="Disordered" evidence="1">
    <location>
        <begin position="806"/>
        <end position="1018"/>
    </location>
</feature>
<reference evidence="2" key="1">
    <citation type="journal article" date="2023" name="IMA Fungus">
        <title>Comparative genomic study of the Penicillium genus elucidates a diverse pangenome and 15 lateral gene transfer events.</title>
        <authorList>
            <person name="Petersen C."/>
            <person name="Sorensen T."/>
            <person name="Nielsen M.R."/>
            <person name="Sondergaard T.E."/>
            <person name="Sorensen J.L."/>
            <person name="Fitzpatrick D.A."/>
            <person name="Frisvad J.C."/>
            <person name="Nielsen K.L."/>
        </authorList>
    </citation>
    <scope>NUCLEOTIDE SEQUENCE</scope>
    <source>
        <strain evidence="2">IBT 15450</strain>
    </source>
</reference>
<feature type="compositionally biased region" description="Polar residues" evidence="1">
    <location>
        <begin position="386"/>
        <end position="413"/>
    </location>
</feature>
<evidence type="ECO:0000313" key="2">
    <source>
        <dbReference type="EMBL" id="KAJ6056959.1"/>
    </source>
</evidence>
<comment type="caution">
    <text evidence="2">The sequence shown here is derived from an EMBL/GenBank/DDBJ whole genome shotgun (WGS) entry which is preliminary data.</text>
</comment>
<feature type="region of interest" description="Disordered" evidence="1">
    <location>
        <begin position="234"/>
        <end position="260"/>
    </location>
</feature>
<evidence type="ECO:0000256" key="1">
    <source>
        <dbReference type="SAM" id="MobiDB-lite"/>
    </source>
</evidence>
<feature type="compositionally biased region" description="Polar residues" evidence="1">
    <location>
        <begin position="861"/>
        <end position="870"/>
    </location>
</feature>
<feature type="region of interest" description="Disordered" evidence="1">
    <location>
        <begin position="579"/>
        <end position="607"/>
    </location>
</feature>
<dbReference type="EMBL" id="JAQJZL010000001">
    <property type="protein sequence ID" value="KAJ6056959.1"/>
    <property type="molecule type" value="Genomic_DNA"/>
</dbReference>
<feature type="compositionally biased region" description="Polar residues" evidence="1">
    <location>
        <begin position="594"/>
        <end position="607"/>
    </location>
</feature>
<feature type="compositionally biased region" description="Polar residues" evidence="1">
    <location>
        <begin position="339"/>
        <end position="357"/>
    </location>
</feature>
<feature type="region of interest" description="Disordered" evidence="1">
    <location>
        <begin position="329"/>
        <end position="357"/>
    </location>
</feature>
<feature type="compositionally biased region" description="Polar residues" evidence="1">
    <location>
        <begin position="435"/>
        <end position="444"/>
    </location>
</feature>
<feature type="region of interest" description="Disordered" evidence="1">
    <location>
        <begin position="386"/>
        <end position="444"/>
    </location>
</feature>
<feature type="compositionally biased region" description="Basic and acidic residues" evidence="1">
    <location>
        <begin position="737"/>
        <end position="753"/>
    </location>
</feature>
<feature type="compositionally biased region" description="Polar residues" evidence="1">
    <location>
        <begin position="878"/>
        <end position="911"/>
    </location>
</feature>
<gene>
    <name evidence="2" type="ORF">N7460_000233</name>
</gene>
<accession>A0AAD6IMC9</accession>
<dbReference type="AlphaFoldDB" id="A0AAD6IMC9"/>
<feature type="compositionally biased region" description="Basic and acidic residues" evidence="1">
    <location>
        <begin position="489"/>
        <end position="508"/>
    </location>
</feature>
<sequence>MDADAVNVEGYGHNIGWDDCSMDILPEMNCVYRQHFQPSEDTLGFVLKQSQSYLRALAGRESFAGFLNVSLMSDILVKRTEVIFDAPSPCVLQSENGEASTNISWLDVVKAKNYQAEHTGNGVYHFHMRDRGVIVQLSTFQHNMLLSGLPRKLVQPWSYEKDVQMEMYTLALAAEMTSLMNQFASEVIKANNTVLEEIAKRDQALRHSPLLGQRSATTPFSELGAVSVGLPAHSSPAQADTDSLDEAAVETRGPGVQSNTRRRCAAKRSFSKNQLWCPDVLKQFPEWFEDQVRRNLSQEEIARNFEKKFKQKRTFNALEAKLYKITGKSSYRKRGKQSPVPSTTRKSSPSHQSSGASDLLQQMIMRSNMDVHTLYLSPSIVPYLAPNNSEDGNPNAHTGAQPTHSAPESNGSNPYDLADEESECLGPSRGRIFQSGESSQVDELTQSLPSFSGEAAESPLYLDQSENGHSIHAMEADPRRGDSSAPRESPPEARRIKEPIRSHTEDNRTPAMLGQMLLHSSEVTPMHMDHSVLSQVNRPAGNDVGQCTVRESQFYGLSAHKSTGHDPEDSLDAFARATASLQASQSSATGSSTEGHSLNRMNGPSTDTLKEDLAEEELIRRCVLERSQAQVRPHRPWKSGDLNRLPQWLMVRKHLPKNKLEVEFLRDFGHYRTSCAISTACRKIRKAEARQKNAISNCTSISLSQAIPGVVGSTQISRTSNNITGNDTPGLNPSHMPSKELHAPENSLLERPRSPQTQPQIPDCREGSSSTHSALSHDVDEAMYYTTSAAIASTCAPPQTAVSQRTQCVENTSQLGNQKEPPPARFTAVNGGKGLRARSGTENTTPQAQMEREGRGDLQGGQRTRQTSTPPEGLIGQELNSQNGSQRLSPQTLAEGRTSSLDSEPINSTLEATGDQPYIPAVISDTRTPQPEVRPTTQNSSQTQANPVNIPFPNNPQPDYTTGKIQNRSSAFQIPSPRTSQPSTAQSQPDGPQSGGVSGMAQTDRSYLPPRLSCAVLT</sequence>
<feature type="compositionally biased region" description="Low complexity" evidence="1">
    <location>
        <begin position="579"/>
        <end position="593"/>
    </location>
</feature>
<dbReference type="Proteomes" id="UP001219568">
    <property type="component" value="Unassembled WGS sequence"/>
</dbReference>
<feature type="compositionally biased region" description="Polar residues" evidence="1">
    <location>
        <begin position="806"/>
        <end position="817"/>
    </location>
</feature>
<feature type="compositionally biased region" description="Polar residues" evidence="1">
    <location>
        <begin position="957"/>
        <end position="991"/>
    </location>
</feature>
<keyword evidence="3" id="KW-1185">Reference proteome</keyword>
<organism evidence="2 3">
    <name type="scientific">Penicillium canescens</name>
    <dbReference type="NCBI Taxonomy" id="5083"/>
    <lineage>
        <taxon>Eukaryota</taxon>
        <taxon>Fungi</taxon>
        <taxon>Dikarya</taxon>
        <taxon>Ascomycota</taxon>
        <taxon>Pezizomycotina</taxon>
        <taxon>Eurotiomycetes</taxon>
        <taxon>Eurotiomycetidae</taxon>
        <taxon>Eurotiales</taxon>
        <taxon>Aspergillaceae</taxon>
        <taxon>Penicillium</taxon>
    </lineage>
</organism>
<feature type="region of interest" description="Disordered" evidence="1">
    <location>
        <begin position="716"/>
        <end position="774"/>
    </location>
</feature>
<protein>
    <submittedName>
        <fullName evidence="2">Uncharacterized protein</fullName>
    </submittedName>
</protein>
<feature type="compositionally biased region" description="Polar residues" evidence="1">
    <location>
        <begin position="716"/>
        <end position="731"/>
    </location>
</feature>
<name>A0AAD6IMC9_PENCN</name>
<reference evidence="2" key="2">
    <citation type="submission" date="2023-01" db="EMBL/GenBank/DDBJ databases">
        <authorList>
            <person name="Petersen C."/>
        </authorList>
    </citation>
    <scope>NUCLEOTIDE SEQUENCE</scope>
    <source>
        <strain evidence="2">IBT 15450</strain>
    </source>
</reference>
<proteinExistence type="predicted"/>
<evidence type="ECO:0000313" key="3">
    <source>
        <dbReference type="Proteomes" id="UP001219568"/>
    </source>
</evidence>
<feature type="compositionally biased region" description="Polar residues" evidence="1">
    <location>
        <begin position="925"/>
        <end position="947"/>
    </location>
</feature>